<dbReference type="Gene3D" id="2.60.120.260">
    <property type="entry name" value="Galactose-binding domain-like"/>
    <property type="match status" value="1"/>
</dbReference>
<dbReference type="NCBIfam" id="TIGR04183">
    <property type="entry name" value="Por_Secre_tail"/>
    <property type="match status" value="1"/>
</dbReference>
<evidence type="ECO:0000256" key="1">
    <source>
        <dbReference type="SAM" id="SignalP"/>
    </source>
</evidence>
<protein>
    <submittedName>
        <fullName evidence="2">T9SS type A sorting domain-containing protein</fullName>
    </submittedName>
</protein>
<keyword evidence="1" id="KW-0732">Signal</keyword>
<accession>A0A4S4NAZ6</accession>
<evidence type="ECO:0000313" key="3">
    <source>
        <dbReference type="Proteomes" id="UP000308528"/>
    </source>
</evidence>
<dbReference type="InterPro" id="IPR026444">
    <property type="entry name" value="Secre_tail"/>
</dbReference>
<dbReference type="Gene3D" id="2.60.120.430">
    <property type="entry name" value="Galactose-binding lectin"/>
    <property type="match status" value="3"/>
</dbReference>
<reference evidence="2 3" key="1">
    <citation type="submission" date="2019-04" db="EMBL/GenBank/DDBJ databases">
        <title>Lewinella litorea sp. nov., isolated from a marine sand.</title>
        <authorList>
            <person name="Yoon J.-H."/>
        </authorList>
    </citation>
    <scope>NUCLEOTIDE SEQUENCE [LARGE SCALE GENOMIC DNA]</scope>
    <source>
        <strain evidence="2 3">HSMS-39</strain>
    </source>
</reference>
<dbReference type="OrthoDB" id="5381604at2"/>
<proteinExistence type="predicted"/>
<comment type="caution">
    <text evidence="2">The sequence shown here is derived from an EMBL/GenBank/DDBJ whole genome shotgun (WGS) entry which is preliminary data.</text>
</comment>
<name>A0A4S4NAZ6_9BACT</name>
<keyword evidence="3" id="KW-1185">Reference proteome</keyword>
<feature type="chain" id="PRO_5020800631" evidence="1">
    <location>
        <begin position="19"/>
        <end position="798"/>
    </location>
</feature>
<dbReference type="RefSeq" id="WP_136460163.1">
    <property type="nucleotide sequence ID" value="NZ_SRSF01000008.1"/>
</dbReference>
<gene>
    <name evidence="2" type="ORF">E4021_14855</name>
</gene>
<dbReference type="EMBL" id="SRSF01000008">
    <property type="protein sequence ID" value="THH36544.1"/>
    <property type="molecule type" value="Genomic_DNA"/>
</dbReference>
<organism evidence="2 3">
    <name type="scientific">Neolewinella litorea</name>
    <dbReference type="NCBI Taxonomy" id="2562452"/>
    <lineage>
        <taxon>Bacteria</taxon>
        <taxon>Pseudomonadati</taxon>
        <taxon>Bacteroidota</taxon>
        <taxon>Saprospiria</taxon>
        <taxon>Saprospirales</taxon>
        <taxon>Lewinellaceae</taxon>
        <taxon>Neolewinella</taxon>
    </lineage>
</organism>
<evidence type="ECO:0000313" key="2">
    <source>
        <dbReference type="EMBL" id="THH36544.1"/>
    </source>
</evidence>
<sequence>MKYLYTLFFLCLSAVALAQVPTTAPPAPTVEASKVISLFSDAYTDVSVDTWRTDWSSAEFSDVVIADNAVKLYSNLDFAGIEMTGENALNLMAAGMTHLHIDFWSANSTTFRVKLVDFGGDGFDGGNDTEKEVVRSLPQGEWVSIDYPLAEFSGMNKADISQFIISSLPAGASVVYLDNIFFYEGEATGTVDGPTVAAPTPTRDAATVVSLFSDAYTDVSVDTWLTEWSSAKLKDTTIAGNAVKLYYDLDFAGIEMTGENALDLMAAGMTHLNIDFWSPNSTTFRVKLVDFGGDGFDGGNDTDAEIARELPQGEWVSLTYSLSSFAGLNTDDISQLIISSLPVGSSMVYLDNIYFYSGGQTGGGGALDLPVTFEDEAVTYGLVDFGGNVSQVVTDPTDEENHVAETTKTAGAEIWAGTTLTVDAGGSPNDPGFANPLPFTADATTVSVRVWSPTAGTPIRLKVENSADVTVTVETEAVTTVAMEWETLVFDFANEAPGTAALNLAARYNKMSIFFNFGTQPEEAATYYWDDVYFGGESTGGGGGGGGADGPTTGAPAPVHEGDDIISLFSEAYNDVTVDTWRTDWSSAAYSEVSIDGNATKLYTNLDFAGIETVGDNALDLTGMTHLHVDYWSDDLDTFRIKLVDFGMDGFDNGTDTEFEIPFRVTKGEWVRLDIPLEDFEGMNQTDINQFIISALPTGSGSVYLDNIYFYNSTTVANELPKVGVLSAYPNPVTDRAVITAPVRMESLVLFDANGRLLAEHRPGALQYTLPMENLRPGMYVALVTTAEGQFTVKLRKQ</sequence>
<feature type="signal peptide" evidence="1">
    <location>
        <begin position="1"/>
        <end position="18"/>
    </location>
</feature>
<dbReference type="Proteomes" id="UP000308528">
    <property type="component" value="Unassembled WGS sequence"/>
</dbReference>
<dbReference type="AlphaFoldDB" id="A0A4S4NAZ6"/>